<evidence type="ECO:0000256" key="5">
    <source>
        <dbReference type="ARBA" id="ARBA00023136"/>
    </source>
</evidence>
<evidence type="ECO:0000313" key="8">
    <source>
        <dbReference type="Proteomes" id="UP000515947"/>
    </source>
</evidence>
<evidence type="ECO:0000256" key="2">
    <source>
        <dbReference type="ARBA" id="ARBA00022475"/>
    </source>
</evidence>
<feature type="transmembrane region" description="Helical" evidence="6">
    <location>
        <begin position="21"/>
        <end position="39"/>
    </location>
</feature>
<keyword evidence="5 6" id="KW-0472">Membrane</keyword>
<keyword evidence="4 6" id="KW-1133">Transmembrane helix</keyword>
<feature type="transmembrane region" description="Helical" evidence="6">
    <location>
        <begin position="279"/>
        <end position="298"/>
    </location>
</feature>
<feature type="transmembrane region" description="Helical" evidence="6">
    <location>
        <begin position="350"/>
        <end position="374"/>
    </location>
</feature>
<dbReference type="KEGG" id="nmes:H9L09_06555"/>
<feature type="transmembrane region" description="Helical" evidence="6">
    <location>
        <begin position="386"/>
        <end position="403"/>
    </location>
</feature>
<feature type="transmembrane region" description="Helical" evidence="6">
    <location>
        <begin position="100"/>
        <end position="121"/>
    </location>
</feature>
<evidence type="ECO:0000256" key="1">
    <source>
        <dbReference type="ARBA" id="ARBA00004651"/>
    </source>
</evidence>
<feature type="transmembrane region" description="Helical" evidence="6">
    <location>
        <begin position="170"/>
        <end position="189"/>
    </location>
</feature>
<gene>
    <name evidence="7" type="ORF">H9L09_06555</name>
</gene>
<dbReference type="Proteomes" id="UP000515947">
    <property type="component" value="Chromosome"/>
</dbReference>
<evidence type="ECO:0000256" key="4">
    <source>
        <dbReference type="ARBA" id="ARBA00022989"/>
    </source>
</evidence>
<keyword evidence="3 6" id="KW-0812">Transmembrane</keyword>
<feature type="transmembrane region" description="Helical" evidence="6">
    <location>
        <begin position="409"/>
        <end position="429"/>
    </location>
</feature>
<dbReference type="PANTHER" id="PTHR30250:SF11">
    <property type="entry name" value="O-ANTIGEN TRANSPORTER-RELATED"/>
    <property type="match status" value="1"/>
</dbReference>
<accession>A0A7G9REL0</accession>
<comment type="subcellular location">
    <subcellularLocation>
        <location evidence="1">Cell membrane</location>
        <topology evidence="1">Multi-pass membrane protein</topology>
    </subcellularLocation>
</comment>
<evidence type="ECO:0000256" key="6">
    <source>
        <dbReference type="SAM" id="Phobius"/>
    </source>
</evidence>
<feature type="transmembrane region" description="Helical" evidence="6">
    <location>
        <begin position="51"/>
        <end position="72"/>
    </location>
</feature>
<evidence type="ECO:0000256" key="3">
    <source>
        <dbReference type="ARBA" id="ARBA00022692"/>
    </source>
</evidence>
<feature type="transmembrane region" description="Helical" evidence="6">
    <location>
        <begin position="319"/>
        <end position="344"/>
    </location>
</feature>
<reference evidence="7 8" key="1">
    <citation type="submission" date="2020-08" db="EMBL/GenBank/DDBJ databases">
        <title>Genome sequence of Nocardioides mesophilus KACC 16243T.</title>
        <authorList>
            <person name="Hyun D.-W."/>
            <person name="Bae J.-W."/>
        </authorList>
    </citation>
    <scope>NUCLEOTIDE SEQUENCE [LARGE SCALE GENOMIC DNA]</scope>
    <source>
        <strain evidence="7 8">KACC 16243</strain>
    </source>
</reference>
<dbReference type="AlphaFoldDB" id="A0A7G9REL0"/>
<sequence>MSRLVNDAGRPTRPRLSVLGALVWYALSYGGSVLGYLAINAFAARLLDDSFGYFVVAISTATALGQLGLIGAHRGGLREAARLETGDVEGLRDLRRGVRAVSRVTLPVTSLLTAAVTFGVMNDSDPAYRGLVAVLTGILVWFGGQQKLWASYSRGFGNVRLASLLEGRSGGALVSLCQGVLVGVCLMFVPELGLPGALAAMALGFALPVFIAKRRVARVWRGVRAEGSVLADVRLVVSRHWRFAVNMLGTSVNGAADVWVAGVVLTGSGVALFGAAQRLSLLLVIPLAAVGVIFSPVISRLYGKDDPNLERLLRTGASLAAAATAVLWLPMLLLPGPLLAAIYGDFFRDAAPLLLLLTLGSVSNVLTGMCGIALTMSRHEAVVAKVQVFSAAVRVGAGFVAAWQFGAVGLAVCTATISTVSSFTLWVLARRRMGLSTHLTLRPAFTLMRRTEG</sequence>
<feature type="transmembrane region" description="Helical" evidence="6">
    <location>
        <begin position="252"/>
        <end position="273"/>
    </location>
</feature>
<dbReference type="InterPro" id="IPR050833">
    <property type="entry name" value="Poly_Biosynth_Transport"/>
</dbReference>
<dbReference type="EMBL" id="CP060713">
    <property type="protein sequence ID" value="QNN54035.1"/>
    <property type="molecule type" value="Genomic_DNA"/>
</dbReference>
<evidence type="ECO:0000313" key="7">
    <source>
        <dbReference type="EMBL" id="QNN54035.1"/>
    </source>
</evidence>
<organism evidence="7 8">
    <name type="scientific">Nocardioides mesophilus</name>
    <dbReference type="NCBI Taxonomy" id="433659"/>
    <lineage>
        <taxon>Bacteria</taxon>
        <taxon>Bacillati</taxon>
        <taxon>Actinomycetota</taxon>
        <taxon>Actinomycetes</taxon>
        <taxon>Propionibacteriales</taxon>
        <taxon>Nocardioidaceae</taxon>
        <taxon>Nocardioides</taxon>
    </lineage>
</organism>
<name>A0A7G9REL0_9ACTN</name>
<dbReference type="GO" id="GO:0005886">
    <property type="term" value="C:plasma membrane"/>
    <property type="evidence" value="ECO:0007669"/>
    <property type="project" value="UniProtKB-SubCell"/>
</dbReference>
<protein>
    <submittedName>
        <fullName evidence="7">Lipopolysaccharide biosynthesis protein</fullName>
    </submittedName>
</protein>
<keyword evidence="8" id="KW-1185">Reference proteome</keyword>
<dbReference type="PANTHER" id="PTHR30250">
    <property type="entry name" value="PST FAMILY PREDICTED COLANIC ACID TRANSPORTER"/>
    <property type="match status" value="1"/>
</dbReference>
<feature type="transmembrane region" description="Helical" evidence="6">
    <location>
        <begin position="127"/>
        <end position="144"/>
    </location>
</feature>
<dbReference type="RefSeq" id="WP_187579877.1">
    <property type="nucleotide sequence ID" value="NZ_CP060713.1"/>
</dbReference>
<feature type="transmembrane region" description="Helical" evidence="6">
    <location>
        <begin position="195"/>
        <end position="212"/>
    </location>
</feature>
<proteinExistence type="predicted"/>
<keyword evidence="2" id="KW-1003">Cell membrane</keyword>